<protein>
    <recommendedName>
        <fullName evidence="2">Lipin/Ned1/Smp2 (LNS2) domain-containing protein</fullName>
    </recommendedName>
</protein>
<proteinExistence type="predicted"/>
<keyword evidence="4" id="KW-1185">Reference proteome</keyword>
<dbReference type="EMBL" id="MDYQ01000206">
    <property type="protein sequence ID" value="PRP78903.1"/>
    <property type="molecule type" value="Genomic_DNA"/>
</dbReference>
<dbReference type="Proteomes" id="UP000241769">
    <property type="component" value="Unassembled WGS sequence"/>
</dbReference>
<evidence type="ECO:0000313" key="3">
    <source>
        <dbReference type="EMBL" id="PRP78903.1"/>
    </source>
</evidence>
<name>A0A2P6N4N7_9EUKA</name>
<gene>
    <name evidence="3" type="ORF">PROFUN_13342</name>
</gene>
<evidence type="ECO:0000256" key="1">
    <source>
        <dbReference type="SAM" id="MobiDB-lite"/>
    </source>
</evidence>
<feature type="compositionally biased region" description="Basic and acidic residues" evidence="1">
    <location>
        <begin position="238"/>
        <end position="254"/>
    </location>
</feature>
<dbReference type="AlphaFoldDB" id="A0A2P6N4N7"/>
<feature type="domain" description="Lipin/Ned1/Smp2 (LNS2)" evidence="2">
    <location>
        <begin position="289"/>
        <end position="496"/>
    </location>
</feature>
<evidence type="ECO:0000259" key="2">
    <source>
        <dbReference type="Pfam" id="PF08235"/>
    </source>
</evidence>
<dbReference type="InParanoid" id="A0A2P6N4N7"/>
<sequence length="534" mass="60560">MKQLPIQRSLAGENSVSDSKRSKTVLANIRFHLLRPTFKLSLRRNLTTRIISAEMKAKRRNRIHHHSWDYTNSRESYTPPRSPQPTPHAIPASVTNTIATSVTSSPKVWRARANVVTPRKSLEQRYTYRITEAQDCIVLQKPDTCMISEPIFFCVSRCRTQGESPIQVIDVTINGRATNLSIVFSTPDDVRMVDFEQIKELSQNSIKRRLFTTQPSNNTSCHSSPGIVLRKAISDSNLKESLESPDGKKGETGKGLDISSSCESQGLANALATGKVEEEDILDMTSARVVPTPEQLEEMNLQPGENHVMLCNKNTGANVQFRIHLWRHDVRILLVDIDHSIMGRMDPQRRKGWRGDFEPLVDMLHSAYDRGYRIVYHSSRHIKLAHQTWMLLDLIKLPPGSILLDVPNCSTQDQLRALVELHRESRGCHVESNANLPNNKNKHAWHKLTNMFMKSSNSRQTNVREPLYTAAFGEYSEDIYGPLNVAEDRVFSLPQKNCVYLAGKPLGSTEAKKKLTTLWKTHTEHDAARQRSDS</sequence>
<comment type="caution">
    <text evidence="3">The sequence shown here is derived from an EMBL/GenBank/DDBJ whole genome shotgun (WGS) entry which is preliminary data.</text>
</comment>
<dbReference type="Pfam" id="PF08235">
    <property type="entry name" value="LNS2"/>
    <property type="match status" value="1"/>
</dbReference>
<dbReference type="STRING" id="1890364.A0A2P6N4N7"/>
<reference evidence="3 4" key="1">
    <citation type="journal article" date="2018" name="Genome Biol. Evol.">
        <title>Multiple Roots of Fruiting Body Formation in Amoebozoa.</title>
        <authorList>
            <person name="Hillmann F."/>
            <person name="Forbes G."/>
            <person name="Novohradska S."/>
            <person name="Ferling I."/>
            <person name="Riege K."/>
            <person name="Groth M."/>
            <person name="Westermann M."/>
            <person name="Marz M."/>
            <person name="Spaller T."/>
            <person name="Winckler T."/>
            <person name="Schaap P."/>
            <person name="Glockner G."/>
        </authorList>
    </citation>
    <scope>NUCLEOTIDE SEQUENCE [LARGE SCALE GENOMIC DNA]</scope>
    <source>
        <strain evidence="3 4">Jena</strain>
    </source>
</reference>
<accession>A0A2P6N4N7</accession>
<feature type="region of interest" description="Disordered" evidence="1">
    <location>
        <begin position="64"/>
        <end position="92"/>
    </location>
</feature>
<dbReference type="InterPro" id="IPR013209">
    <property type="entry name" value="LNS2"/>
</dbReference>
<feature type="region of interest" description="Disordered" evidence="1">
    <location>
        <begin position="238"/>
        <end position="261"/>
    </location>
</feature>
<organism evidence="3 4">
    <name type="scientific">Planoprotostelium fungivorum</name>
    <dbReference type="NCBI Taxonomy" id="1890364"/>
    <lineage>
        <taxon>Eukaryota</taxon>
        <taxon>Amoebozoa</taxon>
        <taxon>Evosea</taxon>
        <taxon>Variosea</taxon>
        <taxon>Cavosteliida</taxon>
        <taxon>Cavosteliaceae</taxon>
        <taxon>Planoprotostelium</taxon>
    </lineage>
</organism>
<evidence type="ECO:0000313" key="4">
    <source>
        <dbReference type="Proteomes" id="UP000241769"/>
    </source>
</evidence>